<comment type="similarity">
    <text evidence="5">Belongs to the arginase family.</text>
</comment>
<comment type="caution">
    <text evidence="6">The sequence shown here is derived from an EMBL/GenBank/DDBJ whole genome shotgun (WGS) entry which is preliminary data.</text>
</comment>
<keyword evidence="7" id="KW-1185">Reference proteome</keyword>
<dbReference type="PANTHER" id="PTHR11358">
    <property type="entry name" value="ARGINASE/AGMATINASE"/>
    <property type="match status" value="1"/>
</dbReference>
<dbReference type="GO" id="GO:0033389">
    <property type="term" value="P:putrescine biosynthetic process from arginine, via agmatine"/>
    <property type="evidence" value="ECO:0007669"/>
    <property type="project" value="TreeGrafter"/>
</dbReference>
<evidence type="ECO:0000313" key="6">
    <source>
        <dbReference type="EMBL" id="RWX56911.1"/>
    </source>
</evidence>
<accession>A0A3S3QUB3</accession>
<dbReference type="GO" id="GO:0008783">
    <property type="term" value="F:agmatinase activity"/>
    <property type="evidence" value="ECO:0007669"/>
    <property type="project" value="TreeGrafter"/>
</dbReference>
<gene>
    <name evidence="6" type="ORF">EDI28_02380</name>
</gene>
<evidence type="ECO:0000256" key="4">
    <source>
        <dbReference type="ARBA" id="ARBA00023211"/>
    </source>
</evidence>
<dbReference type="CDD" id="cd09988">
    <property type="entry name" value="Formimidoylglutamase"/>
    <property type="match status" value="1"/>
</dbReference>
<evidence type="ECO:0000256" key="5">
    <source>
        <dbReference type="PROSITE-ProRule" id="PRU00742"/>
    </source>
</evidence>
<evidence type="ECO:0000256" key="2">
    <source>
        <dbReference type="ARBA" id="ARBA00022801"/>
    </source>
</evidence>
<dbReference type="EMBL" id="RJLM01000001">
    <property type="protein sequence ID" value="RWX56911.1"/>
    <property type="molecule type" value="Genomic_DNA"/>
</dbReference>
<keyword evidence="4" id="KW-0464">Manganese</keyword>
<dbReference type="PIRSF" id="PIRSF036979">
    <property type="entry name" value="Arginase"/>
    <property type="match status" value="1"/>
</dbReference>
<evidence type="ECO:0000313" key="7">
    <source>
        <dbReference type="Proteomes" id="UP000287563"/>
    </source>
</evidence>
<dbReference type="InterPro" id="IPR023696">
    <property type="entry name" value="Ureohydrolase_dom_sf"/>
</dbReference>
<dbReference type="PANTHER" id="PTHR11358:SF35">
    <property type="entry name" value="FORMIMIDOYLGLUTAMASE"/>
    <property type="match status" value="1"/>
</dbReference>
<proteinExistence type="inferred from homology"/>
<dbReference type="OrthoDB" id="9789727at2"/>
<dbReference type="AlphaFoldDB" id="A0A3S3QUB3"/>
<reference evidence="6 7" key="1">
    <citation type="submission" date="2018-11" db="EMBL/GenBank/DDBJ databases">
        <title>Photobacterium sp. BEI247 sp. nov., a marine bacterium isolated from Yongle Blue Hole in the South China Sea.</title>
        <authorList>
            <person name="Wang X."/>
        </authorList>
    </citation>
    <scope>NUCLEOTIDE SEQUENCE [LARGE SCALE GENOMIC DNA]</scope>
    <source>
        <strain evidence="7">BEI247</strain>
    </source>
</reference>
<keyword evidence="1" id="KW-0479">Metal-binding</keyword>
<dbReference type="Pfam" id="PF00491">
    <property type="entry name" value="Arginase"/>
    <property type="match status" value="1"/>
</dbReference>
<dbReference type="InterPro" id="IPR006035">
    <property type="entry name" value="Ureohydrolase"/>
</dbReference>
<dbReference type="GO" id="GO:0006547">
    <property type="term" value="P:L-histidine metabolic process"/>
    <property type="evidence" value="ECO:0007669"/>
    <property type="project" value="UniProtKB-KW"/>
</dbReference>
<dbReference type="GO" id="GO:0046872">
    <property type="term" value="F:metal ion binding"/>
    <property type="evidence" value="ECO:0007669"/>
    <property type="project" value="UniProtKB-KW"/>
</dbReference>
<keyword evidence="2" id="KW-0378">Hydrolase</keyword>
<dbReference type="RefSeq" id="WP_128782227.1">
    <property type="nucleotide sequence ID" value="NZ_JAKJSG010000045.1"/>
</dbReference>
<dbReference type="PROSITE" id="PS51409">
    <property type="entry name" value="ARGINASE_2"/>
    <property type="match status" value="1"/>
</dbReference>
<dbReference type="Proteomes" id="UP000287563">
    <property type="component" value="Unassembled WGS sequence"/>
</dbReference>
<organism evidence="6 7">
    <name type="scientific">Photobacterium chitinilyticum</name>
    <dbReference type="NCBI Taxonomy" id="2485123"/>
    <lineage>
        <taxon>Bacteria</taxon>
        <taxon>Pseudomonadati</taxon>
        <taxon>Pseudomonadota</taxon>
        <taxon>Gammaproteobacteria</taxon>
        <taxon>Vibrionales</taxon>
        <taxon>Vibrionaceae</taxon>
        <taxon>Photobacterium</taxon>
    </lineage>
</organism>
<name>A0A3S3QUB3_9GAMM</name>
<protein>
    <submittedName>
        <fullName evidence="6">Arginase</fullName>
    </submittedName>
</protein>
<dbReference type="SUPFAM" id="SSF52768">
    <property type="entry name" value="Arginase/deacetylase"/>
    <property type="match status" value="1"/>
</dbReference>
<sequence>MMDIRRWFSFSSPRMIPKSTSVIEPYANQRKRGAVLLGLTSDLNVKNSDGLTGSKEGPYSIRKMMTSMSLASNLPLYDAGIVEDVNGESFTTMLSTQYQKLRAILQHGHLPIMVGGGHEVAIGSYKALSDTVNQAANDWTEEGLAQIPNTSANRIGIINFDASFELKRSLSVTPGSAFHTIASFCQEHNRDFQYLGLGICDHINSQATFAYACELKAKWLLDSQMKMKNRKHIQSTIEEFLMSVDHVHLSLDLAVFPSAVAEGVNMSRTFGVSVSVVEMVLKQILSSGKVRIMDIAELNTEYDYQNQTARLAARLIQHTLKYG</sequence>
<evidence type="ECO:0000256" key="1">
    <source>
        <dbReference type="ARBA" id="ARBA00022723"/>
    </source>
</evidence>
<keyword evidence="3" id="KW-0369">Histidine metabolism</keyword>
<dbReference type="Gene3D" id="3.40.800.10">
    <property type="entry name" value="Ureohydrolase domain"/>
    <property type="match status" value="1"/>
</dbReference>
<evidence type="ECO:0000256" key="3">
    <source>
        <dbReference type="ARBA" id="ARBA00022808"/>
    </source>
</evidence>